<evidence type="ECO:0000313" key="1">
    <source>
        <dbReference type="EMBL" id="STZ61753.1"/>
    </source>
</evidence>
<dbReference type="Gene3D" id="3.20.20.80">
    <property type="entry name" value="Glycosidases"/>
    <property type="match status" value="1"/>
</dbReference>
<protein>
    <submittedName>
        <fullName evidence="1">Endo-beta-mannanase</fullName>
    </submittedName>
</protein>
<sequence>MPKVGVSGTALTLDGRPWWPVGINAYQLGTNWDINAGCGAQVDLDRYFSSLPPHSLTRINVYSSFAVNKRTGRLDFSALDAVFDAALRHNQLLIAVLTGGEGGCENEWFKDYDWYAGGWKYQMSQDAPMPFGDWLKLAVNRWGGSPALAGWTAVGEPEPGVCTDADCGWQTRFCPADSAAVLRTFFDDVGEQIRALDPDALLFSGHTGGGQCGSVGQDYELVAASPGIDVVEYHYYQSTDSFPGDTRDGLQRRIEQAHELGKPLMVAEVGVEAGAPCTSLAEREQEISLIVGAQRAHGAAGVMFWSYVPDPRLDQCTLDIGPNDPLFRMIGAASS</sequence>
<evidence type="ECO:0000313" key="2">
    <source>
        <dbReference type="Proteomes" id="UP000254978"/>
    </source>
</evidence>
<dbReference type="Proteomes" id="UP000254978">
    <property type="component" value="Unassembled WGS sequence"/>
</dbReference>
<keyword evidence="2" id="KW-1185">Reference proteome</keyword>
<name>A0A378TPH9_9MYCO</name>
<dbReference type="AlphaFoldDB" id="A0A378TPH9"/>
<gene>
    <name evidence="1" type="ORF">NCTC10821_05311</name>
</gene>
<dbReference type="EMBL" id="UGQT01000001">
    <property type="protein sequence ID" value="STZ61753.1"/>
    <property type="molecule type" value="Genomic_DNA"/>
</dbReference>
<organism evidence="1 2">
    <name type="scientific">Mycolicibacterium tokaiense</name>
    <dbReference type="NCBI Taxonomy" id="39695"/>
    <lineage>
        <taxon>Bacteria</taxon>
        <taxon>Bacillati</taxon>
        <taxon>Actinomycetota</taxon>
        <taxon>Actinomycetes</taxon>
        <taxon>Mycobacteriales</taxon>
        <taxon>Mycobacteriaceae</taxon>
        <taxon>Mycolicibacterium</taxon>
    </lineage>
</organism>
<dbReference type="SUPFAM" id="SSF51445">
    <property type="entry name" value="(Trans)glycosidases"/>
    <property type="match status" value="1"/>
</dbReference>
<dbReference type="RefSeq" id="WP_232068036.1">
    <property type="nucleotide sequence ID" value="NZ_AP022600.1"/>
</dbReference>
<dbReference type="InterPro" id="IPR017853">
    <property type="entry name" value="GH"/>
</dbReference>
<reference evidence="1 2" key="1">
    <citation type="submission" date="2018-06" db="EMBL/GenBank/DDBJ databases">
        <authorList>
            <consortium name="Pathogen Informatics"/>
            <person name="Doyle S."/>
        </authorList>
    </citation>
    <scope>NUCLEOTIDE SEQUENCE [LARGE SCALE GENOMIC DNA]</scope>
    <source>
        <strain evidence="1 2">NCTC10821</strain>
    </source>
</reference>
<proteinExistence type="predicted"/>
<accession>A0A378TPH9</accession>